<evidence type="ECO:0000313" key="4">
    <source>
        <dbReference type="Proteomes" id="UP001140949"/>
    </source>
</evidence>
<evidence type="ECO:0000313" key="3">
    <source>
        <dbReference type="EMBL" id="KAJ6803122.1"/>
    </source>
</evidence>
<dbReference type="PROSITE" id="PS51375">
    <property type="entry name" value="PPR"/>
    <property type="match status" value="8"/>
</dbReference>
<dbReference type="Pfam" id="PF13041">
    <property type="entry name" value="PPR_2"/>
    <property type="match status" value="3"/>
</dbReference>
<dbReference type="Proteomes" id="UP001140949">
    <property type="component" value="Unassembled WGS sequence"/>
</dbReference>
<organism evidence="3 4">
    <name type="scientific">Iris pallida</name>
    <name type="common">Sweet iris</name>
    <dbReference type="NCBI Taxonomy" id="29817"/>
    <lineage>
        <taxon>Eukaryota</taxon>
        <taxon>Viridiplantae</taxon>
        <taxon>Streptophyta</taxon>
        <taxon>Embryophyta</taxon>
        <taxon>Tracheophyta</taxon>
        <taxon>Spermatophyta</taxon>
        <taxon>Magnoliopsida</taxon>
        <taxon>Liliopsida</taxon>
        <taxon>Asparagales</taxon>
        <taxon>Iridaceae</taxon>
        <taxon>Iridoideae</taxon>
        <taxon>Irideae</taxon>
        <taxon>Iris</taxon>
    </lineage>
</organism>
<feature type="repeat" description="PPR" evidence="2">
    <location>
        <begin position="167"/>
        <end position="201"/>
    </location>
</feature>
<comment type="caution">
    <text evidence="3">The sequence shown here is derived from an EMBL/GenBank/DDBJ whole genome shotgun (WGS) entry which is preliminary data.</text>
</comment>
<dbReference type="InterPro" id="IPR051114">
    <property type="entry name" value="Mito_RNA_Proc_CCM1"/>
</dbReference>
<dbReference type="InterPro" id="IPR002885">
    <property type="entry name" value="PPR_rpt"/>
</dbReference>
<keyword evidence="4" id="KW-1185">Reference proteome</keyword>
<dbReference type="PANTHER" id="PTHR47934:SF6">
    <property type="entry name" value="MITOCHONDRIAL GROUP I INTRON SPLICING FACTOR CCM1-RELATED"/>
    <property type="match status" value="1"/>
</dbReference>
<reference evidence="3" key="1">
    <citation type="journal article" date="2023" name="GigaByte">
        <title>Genome assembly of the bearded iris, Iris pallida Lam.</title>
        <authorList>
            <person name="Bruccoleri R.E."/>
            <person name="Oakeley E.J."/>
            <person name="Faust A.M.E."/>
            <person name="Altorfer M."/>
            <person name="Dessus-Babus S."/>
            <person name="Burckhardt D."/>
            <person name="Oertli M."/>
            <person name="Naumann U."/>
            <person name="Petersen F."/>
            <person name="Wong J."/>
        </authorList>
    </citation>
    <scope>NUCLEOTIDE SEQUENCE</scope>
    <source>
        <strain evidence="3">GSM-AAB239-AS_SAM_17_03QT</strain>
    </source>
</reference>
<evidence type="ECO:0000256" key="2">
    <source>
        <dbReference type="PROSITE-ProRule" id="PRU00708"/>
    </source>
</evidence>
<dbReference type="Gene3D" id="1.25.40.10">
    <property type="entry name" value="Tetratricopeptide repeat domain"/>
    <property type="match status" value="3"/>
</dbReference>
<sequence length="481" mass="53385">MCSRVGINSLRASNGGLSHAFAEQQAMETLKNKLCEAENPETNILALLTDSFKTHDAEPSPSAFSFVIKYLFRKRSLSCIPPVLHHLESAERFEVPEGILANVIRAYGRAELLEDAADVFYRIPRFRCVPSARSLNTLLSFLCRKREGLGLVRDVLMKSLDMGIRLDASTFRILIGALCRNGKARYAKEMFYVMLQLDELAPDGGMYSMVLYYLCKQPGSSGEAMDFLKEMQNVGFSPKLSEYNSVIDALVRDGKANNAYSVLAHMRVEGGRPDITSYNSVLDGFVAANEFLKADRLFDEILLMGLVPDTCTYNTYIDGLCKEGNLERACRMVSCMEKAGCKPDSSTFNVLISGYSKAGDMGRAKEFMDEMLEKGFHWNSHTYESVISGLFQKGEIMAGRKLLVEMLGKGYVPQASTFNSCICCMCKNDHVHEAVQVLDEMTKHSISPDAMSWEALLAGCRLNPFSIPINLEAVTSMSLAA</sequence>
<dbReference type="GO" id="GO:0006396">
    <property type="term" value="P:RNA processing"/>
    <property type="evidence" value="ECO:0007669"/>
    <property type="project" value="TreeGrafter"/>
</dbReference>
<proteinExistence type="predicted"/>
<protein>
    <submittedName>
        <fullName evidence="3">Pentatricopeptide repeat-containing protein, mitochondrial</fullName>
    </submittedName>
</protein>
<keyword evidence="1" id="KW-0677">Repeat</keyword>
<name>A0AAX6EGA7_IRIPA</name>
<dbReference type="NCBIfam" id="TIGR00756">
    <property type="entry name" value="PPR"/>
    <property type="match status" value="6"/>
</dbReference>
<dbReference type="EMBL" id="JANAVB010036618">
    <property type="protein sequence ID" value="KAJ6803122.1"/>
    <property type="molecule type" value="Genomic_DNA"/>
</dbReference>
<dbReference type="InterPro" id="IPR011990">
    <property type="entry name" value="TPR-like_helical_dom_sf"/>
</dbReference>
<dbReference type="GO" id="GO:0003729">
    <property type="term" value="F:mRNA binding"/>
    <property type="evidence" value="ECO:0007669"/>
    <property type="project" value="TreeGrafter"/>
</dbReference>
<feature type="repeat" description="PPR" evidence="2">
    <location>
        <begin position="309"/>
        <end position="343"/>
    </location>
</feature>
<feature type="repeat" description="PPR" evidence="2">
    <location>
        <begin position="274"/>
        <end position="308"/>
    </location>
</feature>
<feature type="repeat" description="PPR" evidence="2">
    <location>
        <begin position="203"/>
        <end position="238"/>
    </location>
</feature>
<feature type="repeat" description="PPR" evidence="2">
    <location>
        <begin position="414"/>
        <end position="448"/>
    </location>
</feature>
<dbReference type="GO" id="GO:0005739">
    <property type="term" value="C:mitochondrion"/>
    <property type="evidence" value="ECO:0007669"/>
    <property type="project" value="TreeGrafter"/>
</dbReference>
<dbReference type="PANTHER" id="PTHR47934">
    <property type="entry name" value="PENTATRICOPEPTIDE REPEAT-CONTAINING PROTEIN PET309, MITOCHONDRIAL"/>
    <property type="match status" value="1"/>
</dbReference>
<feature type="repeat" description="PPR" evidence="2">
    <location>
        <begin position="344"/>
        <end position="378"/>
    </location>
</feature>
<feature type="repeat" description="PPR" evidence="2">
    <location>
        <begin position="379"/>
        <end position="413"/>
    </location>
</feature>
<gene>
    <name evidence="3" type="ORF">M6B38_109100</name>
</gene>
<reference evidence="3" key="2">
    <citation type="submission" date="2023-04" db="EMBL/GenBank/DDBJ databases">
        <authorList>
            <person name="Bruccoleri R.E."/>
            <person name="Oakeley E.J."/>
            <person name="Faust A.-M."/>
            <person name="Dessus-Babus S."/>
            <person name="Altorfer M."/>
            <person name="Burckhardt D."/>
            <person name="Oertli M."/>
            <person name="Naumann U."/>
            <person name="Petersen F."/>
            <person name="Wong J."/>
        </authorList>
    </citation>
    <scope>NUCLEOTIDE SEQUENCE</scope>
    <source>
        <strain evidence="3">GSM-AAB239-AS_SAM_17_03QT</strain>
        <tissue evidence="3">Leaf</tissue>
    </source>
</reference>
<dbReference type="AlphaFoldDB" id="A0AAX6EGA7"/>
<dbReference type="GO" id="GO:0007005">
    <property type="term" value="P:mitochondrion organization"/>
    <property type="evidence" value="ECO:0007669"/>
    <property type="project" value="TreeGrafter"/>
</dbReference>
<dbReference type="Pfam" id="PF01535">
    <property type="entry name" value="PPR"/>
    <property type="match status" value="3"/>
</dbReference>
<accession>A0AAX6EGA7</accession>
<feature type="repeat" description="PPR" evidence="2">
    <location>
        <begin position="239"/>
        <end position="273"/>
    </location>
</feature>
<evidence type="ECO:0000256" key="1">
    <source>
        <dbReference type="ARBA" id="ARBA00022737"/>
    </source>
</evidence>